<dbReference type="AlphaFoldDB" id="A0A0M3QVP4"/>
<dbReference type="PANTHER" id="PTHR21391:SF0">
    <property type="entry name" value="AT04489P-RELATED"/>
    <property type="match status" value="1"/>
</dbReference>
<dbReference type="STRING" id="30019.A0A0M3QVP4"/>
<reference evidence="1 2" key="1">
    <citation type="submission" date="2015-08" db="EMBL/GenBank/DDBJ databases">
        <title>Ancestral chromatin configuration constrains chromatin evolution on differentiating sex chromosomes in Drosophila.</title>
        <authorList>
            <person name="Zhou Q."/>
            <person name="Bachtrog D."/>
        </authorList>
    </citation>
    <scope>NUCLEOTIDE SEQUENCE [LARGE SCALE GENOMIC DNA]</scope>
    <source>
        <tissue evidence="1">Whole larvae</tissue>
    </source>
</reference>
<dbReference type="Proteomes" id="UP000494163">
    <property type="component" value="Chromosome 2R"/>
</dbReference>
<dbReference type="InterPro" id="IPR019734">
    <property type="entry name" value="TPR_rpt"/>
</dbReference>
<accession>A0A0M3QVP4</accession>
<dbReference type="OrthoDB" id="7752111at2759"/>
<organism evidence="1 2">
    <name type="scientific">Drosophila busckii</name>
    <name type="common">Fruit fly</name>
    <dbReference type="NCBI Taxonomy" id="30019"/>
    <lineage>
        <taxon>Eukaryota</taxon>
        <taxon>Metazoa</taxon>
        <taxon>Ecdysozoa</taxon>
        <taxon>Arthropoda</taxon>
        <taxon>Hexapoda</taxon>
        <taxon>Insecta</taxon>
        <taxon>Pterygota</taxon>
        <taxon>Neoptera</taxon>
        <taxon>Endopterygota</taxon>
        <taxon>Diptera</taxon>
        <taxon>Brachycera</taxon>
        <taxon>Muscomorpha</taxon>
        <taxon>Ephydroidea</taxon>
        <taxon>Drosophilidae</taxon>
        <taxon>Drosophila</taxon>
    </lineage>
</organism>
<proteinExistence type="predicted"/>
<sequence>MCCNSSVAAMILLFSCKRKADEMASIVGYTPKAGIEESVPVWLKIDWNDEVLHNIYRDWATYYSNRRRETFALHYYNKALELNGLDDDTLYRRSQAKRKAAQIEGALQDARAASKMAIERGRPNVAMSQQICDALFELNRMEMSKVEMHNQKRMYTGVKAKTFDMRLIVIEDVIKDATGKACAEFYLKNQKVAKIVNAIIRANELIDERPRWKILKEQGKCDVLSIPEEEEEILSPLEAARRQRAFNIAHQTFLNEAWLDVRFMKNLNKNPNLFLRQCKYSKDFLEMFSRKQYAIVRKFIKMIHSRSPLYLASYLKYANNDLRKKSRSAFLNRVQYQTHRNMNADLKKIKELRQKKDLRALQQYVENIMGEYYVIKTQRVMCWKFEFINEVYNTLALALTEQYYVPKHFKPTSKSMFLLLRLKEDTFKEVRPFVFGDRSTYQDVDVEDQASLKAKQLIARMERRILFADYSIEKCYLYHQIASEHFKQGRHDECCLNARRAMKECKNCNSWIWAFLACILIVKSNTTLYKVERTKEALELGYNIAQKLKNPMPSVVGAIPKAGLDGVIPEWFRLDWPPEILHGIYRDWGTYYFNRRRETFAQYYFNLALQLEPDDYPTLYRRSQAKRKAAEIDGALQDAKVAAKMALDARGPNVLINGLVCDALFELNQFENSMSEMYNNVQIFEGVKVETFKKRLIVLEEIINDITGEALSIFFLKNQKLVGHVSEILRAKEFVDTRPLWKILRDQGKCDVLSIPEVEEVLLSPLEMARRKRAFNVVLQNYLNDAWFDVLFTKNLRTNPNLLLNQCKYSKQFLFDFLNKQYNIVWRFIKMIHTRSPLYFLSFVKFSNRKMLENFREAYLYRVQYQTHRNMLADLKQIRKLREEKKIKALAQYVERVMGDYYVTKTTRVMCWKFEFINEVYNIFALALSEQYYVPKRYRLTPRSMWQLLYLPEDKIKDIVPFVFGDRSTYQEGDPDAVAAKTRKYLGRLELRLRFAKYSIEKCYLYHQLASGHLMRGGHDECCFNARKAIREARSCNNMLWEFLSIILIIKANTMLYKVERTKEALEEALPLTERMQNPVLIKFIDLCLYATEEAYTKKVASISSRMSKVSGGGSVHSN</sequence>
<name>A0A0M3QVP4_DROBS</name>
<dbReference type="InterPro" id="IPR011990">
    <property type="entry name" value="TPR-like_helical_dom_sf"/>
</dbReference>
<dbReference type="EMBL" id="CP012524">
    <property type="protein sequence ID" value="ALC42759.1"/>
    <property type="molecule type" value="Genomic_DNA"/>
</dbReference>
<evidence type="ECO:0000313" key="1">
    <source>
        <dbReference type="EMBL" id="ALC42759.1"/>
    </source>
</evidence>
<dbReference type="OMA" id="CYLYHQI"/>
<gene>
    <name evidence="1" type="ORF">Dbus_chr2Rg2338</name>
</gene>
<evidence type="ECO:0000313" key="2">
    <source>
        <dbReference type="Proteomes" id="UP000494163"/>
    </source>
</evidence>
<dbReference type="Gene3D" id="1.25.40.10">
    <property type="entry name" value="Tetratricopeptide repeat domain"/>
    <property type="match status" value="2"/>
</dbReference>
<dbReference type="SMART" id="SM00028">
    <property type="entry name" value="TPR"/>
    <property type="match status" value="4"/>
</dbReference>
<dbReference type="PANTHER" id="PTHR21391">
    <property type="entry name" value="AT04489P-RELATED"/>
    <property type="match status" value="1"/>
</dbReference>
<protein>
    <submittedName>
        <fullName evidence="1">CG7634</fullName>
    </submittedName>
</protein>
<keyword evidence="2" id="KW-1185">Reference proteome</keyword>
<dbReference type="SUPFAM" id="SSF48452">
    <property type="entry name" value="TPR-like"/>
    <property type="match status" value="2"/>
</dbReference>